<protein>
    <submittedName>
        <fullName evidence="1">Uncharacterized protein</fullName>
    </submittedName>
</protein>
<keyword evidence="2" id="KW-1185">Reference proteome</keyword>
<dbReference type="AlphaFoldDB" id="A0A5B7GYM8"/>
<dbReference type="EMBL" id="VSRR010023401">
    <property type="protein sequence ID" value="MPC65461.1"/>
    <property type="molecule type" value="Genomic_DNA"/>
</dbReference>
<gene>
    <name evidence="1" type="ORF">E2C01_059595</name>
</gene>
<accession>A0A5B7GYM8</accession>
<evidence type="ECO:0000313" key="2">
    <source>
        <dbReference type="Proteomes" id="UP000324222"/>
    </source>
</evidence>
<sequence>MMRMARGSVDARIGFYSNLAAAADVTERRQCVCRSYQCSPGKKCIADGHVALGRDLLDGRCW</sequence>
<comment type="caution">
    <text evidence="1">The sequence shown here is derived from an EMBL/GenBank/DDBJ whole genome shotgun (WGS) entry which is preliminary data.</text>
</comment>
<evidence type="ECO:0000313" key="1">
    <source>
        <dbReference type="EMBL" id="MPC65461.1"/>
    </source>
</evidence>
<name>A0A5B7GYM8_PORTR</name>
<proteinExistence type="predicted"/>
<organism evidence="1 2">
    <name type="scientific">Portunus trituberculatus</name>
    <name type="common">Swimming crab</name>
    <name type="synonym">Neptunus trituberculatus</name>
    <dbReference type="NCBI Taxonomy" id="210409"/>
    <lineage>
        <taxon>Eukaryota</taxon>
        <taxon>Metazoa</taxon>
        <taxon>Ecdysozoa</taxon>
        <taxon>Arthropoda</taxon>
        <taxon>Crustacea</taxon>
        <taxon>Multicrustacea</taxon>
        <taxon>Malacostraca</taxon>
        <taxon>Eumalacostraca</taxon>
        <taxon>Eucarida</taxon>
        <taxon>Decapoda</taxon>
        <taxon>Pleocyemata</taxon>
        <taxon>Brachyura</taxon>
        <taxon>Eubrachyura</taxon>
        <taxon>Portunoidea</taxon>
        <taxon>Portunidae</taxon>
        <taxon>Portuninae</taxon>
        <taxon>Portunus</taxon>
    </lineage>
</organism>
<dbReference type="Proteomes" id="UP000324222">
    <property type="component" value="Unassembled WGS sequence"/>
</dbReference>
<reference evidence="1 2" key="1">
    <citation type="submission" date="2019-05" db="EMBL/GenBank/DDBJ databases">
        <title>Another draft genome of Portunus trituberculatus and its Hox gene families provides insights of decapod evolution.</title>
        <authorList>
            <person name="Jeong J.-H."/>
            <person name="Song I."/>
            <person name="Kim S."/>
            <person name="Choi T."/>
            <person name="Kim D."/>
            <person name="Ryu S."/>
            <person name="Kim W."/>
        </authorList>
    </citation>
    <scope>NUCLEOTIDE SEQUENCE [LARGE SCALE GENOMIC DNA]</scope>
    <source>
        <tissue evidence="1">Muscle</tissue>
    </source>
</reference>